<name>A0A0F9R5C8_9ZZZZ</name>
<reference evidence="6" key="1">
    <citation type="journal article" date="2015" name="Nature">
        <title>Complex archaea that bridge the gap between prokaryotes and eukaryotes.</title>
        <authorList>
            <person name="Spang A."/>
            <person name="Saw J.H."/>
            <person name="Jorgensen S.L."/>
            <person name="Zaremba-Niedzwiedzka K."/>
            <person name="Martijn J."/>
            <person name="Lind A.E."/>
            <person name="van Eijk R."/>
            <person name="Schleper C."/>
            <person name="Guy L."/>
            <person name="Ettema T.J."/>
        </authorList>
    </citation>
    <scope>NUCLEOTIDE SEQUENCE</scope>
</reference>
<dbReference type="NCBIfam" id="TIGR00168">
    <property type="entry name" value="infC"/>
    <property type="match status" value="1"/>
</dbReference>
<dbReference type="InterPro" id="IPR019815">
    <property type="entry name" value="Translation_initiation_fac_3_C"/>
</dbReference>
<dbReference type="GO" id="GO:0016020">
    <property type="term" value="C:membrane"/>
    <property type="evidence" value="ECO:0007669"/>
    <property type="project" value="TreeGrafter"/>
</dbReference>
<sequence>MIFLEERTIRGGKKGQQTAQKNRINEEITAQEVRLIDIEGEQAGIQSLQDAQTMADAAGVDLVEISPNAEPPVCRIMDYGKFIFEKSKELKEQKKKQKQIQIKEIKFRPGTDEGDYQVKLRNLRKFLEAGDKAKITIRFRGREMAHQEIGIELLNRIKTDLEDLAIVESFPNRVEGRQMVMMMAPVAKK</sequence>
<dbReference type="PANTHER" id="PTHR10938:SF0">
    <property type="entry name" value="TRANSLATION INITIATION FACTOR IF-3, MITOCHONDRIAL"/>
    <property type="match status" value="1"/>
</dbReference>
<dbReference type="FunFam" id="3.10.20.80:FF:000001">
    <property type="entry name" value="Translation initiation factor IF-3"/>
    <property type="match status" value="1"/>
</dbReference>
<feature type="domain" description="Translation initiation factor 3 C-terminal" evidence="4">
    <location>
        <begin position="100"/>
        <end position="185"/>
    </location>
</feature>
<dbReference type="InterPro" id="IPR001288">
    <property type="entry name" value="Translation_initiation_fac_3"/>
</dbReference>
<dbReference type="Pfam" id="PF00707">
    <property type="entry name" value="IF3_C"/>
    <property type="match status" value="1"/>
</dbReference>
<dbReference type="InterPro" id="IPR036788">
    <property type="entry name" value="T_IF-3_C_sf"/>
</dbReference>
<dbReference type="GO" id="GO:0043022">
    <property type="term" value="F:ribosome binding"/>
    <property type="evidence" value="ECO:0007669"/>
    <property type="project" value="TreeGrafter"/>
</dbReference>
<evidence type="ECO:0000256" key="3">
    <source>
        <dbReference type="ARBA" id="ARBA00022917"/>
    </source>
</evidence>
<dbReference type="Gene3D" id="3.10.20.80">
    <property type="entry name" value="Translation initiation factor 3 (IF-3), N-terminal domain"/>
    <property type="match status" value="1"/>
</dbReference>
<dbReference type="InterPro" id="IPR036787">
    <property type="entry name" value="T_IF-3_N_sf"/>
</dbReference>
<evidence type="ECO:0000259" key="4">
    <source>
        <dbReference type="Pfam" id="PF00707"/>
    </source>
</evidence>
<dbReference type="FunFam" id="3.30.110.10:FF:000001">
    <property type="entry name" value="Translation initiation factor IF-3"/>
    <property type="match status" value="1"/>
</dbReference>
<proteinExistence type="inferred from homology"/>
<dbReference type="PANTHER" id="PTHR10938">
    <property type="entry name" value="TRANSLATION INITIATION FACTOR IF-3"/>
    <property type="match status" value="1"/>
</dbReference>
<keyword evidence="3" id="KW-0648">Protein biosynthesis</keyword>
<evidence type="ECO:0000256" key="1">
    <source>
        <dbReference type="ARBA" id="ARBA00005439"/>
    </source>
</evidence>
<evidence type="ECO:0000256" key="2">
    <source>
        <dbReference type="ARBA" id="ARBA00022540"/>
    </source>
</evidence>
<dbReference type="PROSITE" id="PS00938">
    <property type="entry name" value="IF3"/>
    <property type="match status" value="1"/>
</dbReference>
<keyword evidence="2" id="KW-0396">Initiation factor</keyword>
<organism evidence="6">
    <name type="scientific">marine sediment metagenome</name>
    <dbReference type="NCBI Taxonomy" id="412755"/>
    <lineage>
        <taxon>unclassified sequences</taxon>
        <taxon>metagenomes</taxon>
        <taxon>ecological metagenomes</taxon>
    </lineage>
</organism>
<evidence type="ECO:0008006" key="7">
    <source>
        <dbReference type="Google" id="ProtNLM"/>
    </source>
</evidence>
<dbReference type="EMBL" id="LAZR01001143">
    <property type="protein sequence ID" value="KKN49934.1"/>
    <property type="molecule type" value="Genomic_DNA"/>
</dbReference>
<evidence type="ECO:0000313" key="6">
    <source>
        <dbReference type="EMBL" id="KKN49934.1"/>
    </source>
</evidence>
<dbReference type="Pfam" id="PF05198">
    <property type="entry name" value="IF3_N"/>
    <property type="match status" value="1"/>
</dbReference>
<dbReference type="GO" id="GO:0032790">
    <property type="term" value="P:ribosome disassembly"/>
    <property type="evidence" value="ECO:0007669"/>
    <property type="project" value="TreeGrafter"/>
</dbReference>
<dbReference type="InterPro" id="IPR019814">
    <property type="entry name" value="Translation_initiation_fac_3_N"/>
</dbReference>
<dbReference type="GO" id="GO:0005829">
    <property type="term" value="C:cytosol"/>
    <property type="evidence" value="ECO:0007669"/>
    <property type="project" value="TreeGrafter"/>
</dbReference>
<comment type="similarity">
    <text evidence="1">Belongs to the IF-3 family.</text>
</comment>
<dbReference type="HAMAP" id="MF_00080">
    <property type="entry name" value="IF_3"/>
    <property type="match status" value="1"/>
</dbReference>
<protein>
    <recommendedName>
        <fullName evidence="7">Translation initiation factor 3 N-terminal domain-containing protein</fullName>
    </recommendedName>
</protein>
<evidence type="ECO:0000259" key="5">
    <source>
        <dbReference type="Pfam" id="PF05198"/>
    </source>
</evidence>
<dbReference type="SUPFAM" id="SSF55200">
    <property type="entry name" value="Translation initiation factor IF3, C-terminal domain"/>
    <property type="match status" value="1"/>
</dbReference>
<dbReference type="AlphaFoldDB" id="A0A0F9R5C8"/>
<accession>A0A0F9R5C8</accession>
<dbReference type="SUPFAM" id="SSF54364">
    <property type="entry name" value="Translation initiation factor IF3, N-terminal domain"/>
    <property type="match status" value="1"/>
</dbReference>
<dbReference type="GO" id="GO:0003743">
    <property type="term" value="F:translation initiation factor activity"/>
    <property type="evidence" value="ECO:0007669"/>
    <property type="project" value="UniProtKB-KW"/>
</dbReference>
<feature type="domain" description="Translation initiation factor 3 N-terminal" evidence="5">
    <location>
        <begin position="24"/>
        <end position="93"/>
    </location>
</feature>
<comment type="caution">
    <text evidence="6">The sequence shown here is derived from an EMBL/GenBank/DDBJ whole genome shotgun (WGS) entry which is preliminary data.</text>
</comment>
<dbReference type="InterPro" id="IPR019813">
    <property type="entry name" value="Translation_initiation_fac3_CS"/>
</dbReference>
<dbReference type="Gene3D" id="3.30.110.10">
    <property type="entry name" value="Translation initiation factor 3 (IF-3), C-terminal domain"/>
    <property type="match status" value="1"/>
</dbReference>
<gene>
    <name evidence="6" type="ORF">LCGC14_0637840</name>
</gene>